<dbReference type="AlphaFoldDB" id="G6E7I1"/>
<reference evidence="1 2" key="1">
    <citation type="journal article" date="2012" name="J. Bacteriol.">
        <title>Genome sequence of benzo(a)pyrene-degrading bacterium Novosphingobium pentaromativorans US6-1.</title>
        <authorList>
            <person name="Luo Y.R."/>
            <person name="Kang S.G."/>
            <person name="Kim S.J."/>
            <person name="Kim M.R."/>
            <person name="Li N."/>
            <person name="Lee J.H."/>
            <person name="Kwon K.K."/>
        </authorList>
    </citation>
    <scope>NUCLEOTIDE SEQUENCE [LARGE SCALE GENOMIC DNA]</scope>
    <source>
        <strain evidence="1 2">US6-1</strain>
    </source>
</reference>
<name>G6E7I1_9SPHN</name>
<protein>
    <submittedName>
        <fullName evidence="1">Uncharacterized protein</fullName>
    </submittedName>
</protein>
<keyword evidence="2" id="KW-1185">Reference proteome</keyword>
<dbReference type="STRING" id="1088721.JI59_18525"/>
<accession>G6E7I1</accession>
<organism evidence="1 2">
    <name type="scientific">Novosphingobium pentaromativorans US6-1</name>
    <dbReference type="NCBI Taxonomy" id="1088721"/>
    <lineage>
        <taxon>Bacteria</taxon>
        <taxon>Pseudomonadati</taxon>
        <taxon>Pseudomonadota</taxon>
        <taxon>Alphaproteobacteria</taxon>
        <taxon>Sphingomonadales</taxon>
        <taxon>Sphingomonadaceae</taxon>
        <taxon>Novosphingobium</taxon>
    </lineage>
</organism>
<gene>
    <name evidence="1" type="ORF">NSU_0316</name>
</gene>
<evidence type="ECO:0000313" key="1">
    <source>
        <dbReference type="EMBL" id="EHJ62804.1"/>
    </source>
</evidence>
<dbReference type="KEGG" id="npn:JI59_18525"/>
<proteinExistence type="predicted"/>
<dbReference type="PATRIC" id="fig|1088721.3.peg.312"/>
<dbReference type="EMBL" id="AGFM01000006">
    <property type="protein sequence ID" value="EHJ62804.1"/>
    <property type="molecule type" value="Genomic_DNA"/>
</dbReference>
<comment type="caution">
    <text evidence="1">The sequence shown here is derived from an EMBL/GenBank/DDBJ whole genome shotgun (WGS) entry which is preliminary data.</text>
</comment>
<dbReference type="OrthoDB" id="7584863at2"/>
<sequence length="70" mass="8169">MATAATRRKPPPAGFPEVFIRWGWRGVETVFGSRTDCNKRWVQECGGCDLIKRRREYRLRLREVKNDCAA</sequence>
<dbReference type="Proteomes" id="UP000004030">
    <property type="component" value="Unassembled WGS sequence"/>
</dbReference>
<dbReference type="RefSeq" id="WP_007011233.1">
    <property type="nucleotide sequence ID" value="NZ_AGFM01000006.1"/>
</dbReference>
<evidence type="ECO:0000313" key="2">
    <source>
        <dbReference type="Proteomes" id="UP000004030"/>
    </source>
</evidence>